<dbReference type="EMBL" id="MU275882">
    <property type="protein sequence ID" value="KAI0048780.1"/>
    <property type="molecule type" value="Genomic_DNA"/>
</dbReference>
<proteinExistence type="predicted"/>
<reference evidence="1" key="2">
    <citation type="journal article" date="2022" name="New Phytol.">
        <title>Evolutionary transition to the ectomycorrhizal habit in the genomes of a hyperdiverse lineage of mushroom-forming fungi.</title>
        <authorList>
            <person name="Looney B."/>
            <person name="Miyauchi S."/>
            <person name="Morin E."/>
            <person name="Drula E."/>
            <person name="Courty P.E."/>
            <person name="Kohler A."/>
            <person name="Kuo A."/>
            <person name="LaButti K."/>
            <person name="Pangilinan J."/>
            <person name="Lipzen A."/>
            <person name="Riley R."/>
            <person name="Andreopoulos W."/>
            <person name="He G."/>
            <person name="Johnson J."/>
            <person name="Nolan M."/>
            <person name="Tritt A."/>
            <person name="Barry K.W."/>
            <person name="Grigoriev I.V."/>
            <person name="Nagy L.G."/>
            <person name="Hibbett D."/>
            <person name="Henrissat B."/>
            <person name="Matheny P.B."/>
            <person name="Labbe J."/>
            <person name="Martin F.M."/>
        </authorList>
    </citation>
    <scope>NUCLEOTIDE SEQUENCE</scope>
    <source>
        <strain evidence="1">FP105234-sp</strain>
    </source>
</reference>
<keyword evidence="2" id="KW-1185">Reference proteome</keyword>
<name>A0ACB8RYT8_9AGAM</name>
<dbReference type="Proteomes" id="UP000814033">
    <property type="component" value="Unassembled WGS sequence"/>
</dbReference>
<sequence length="297" mass="31907">MPVLATDSSTQLSSSAIYRSASPIFDVPEFPPLRRVKPLPKRRRSSLDSLPPLPPVLPPTPGPDASADELIAHAEALSAHMTLQAYYLPTLAALDGVPPIDRDRREDNDRDADGDYFDHLQQPGNAKKRKVPAHLSGGGAAQAGAEEPPDGLDGADEELAERKHGDAPGVGRQDHDADVGVAAPSAVAGRGRMLPATLVGLQHKEMLRHRKRQLAAVLGALSHGDTLALDQALSAHYPILNNASNTSRSRARYARRRRPRLPVRTQRAAAAFPGGEFSFVCHSASECRALPFVRARV</sequence>
<organism evidence="1 2">
    <name type="scientific">Auriscalpium vulgare</name>
    <dbReference type="NCBI Taxonomy" id="40419"/>
    <lineage>
        <taxon>Eukaryota</taxon>
        <taxon>Fungi</taxon>
        <taxon>Dikarya</taxon>
        <taxon>Basidiomycota</taxon>
        <taxon>Agaricomycotina</taxon>
        <taxon>Agaricomycetes</taxon>
        <taxon>Russulales</taxon>
        <taxon>Auriscalpiaceae</taxon>
        <taxon>Auriscalpium</taxon>
    </lineage>
</organism>
<accession>A0ACB8RYT8</accession>
<protein>
    <submittedName>
        <fullName evidence="1">Uncharacterized protein</fullName>
    </submittedName>
</protein>
<evidence type="ECO:0000313" key="1">
    <source>
        <dbReference type="EMBL" id="KAI0048780.1"/>
    </source>
</evidence>
<gene>
    <name evidence="1" type="ORF">FA95DRAFT_1011868</name>
</gene>
<reference evidence="1" key="1">
    <citation type="submission" date="2021-02" db="EMBL/GenBank/DDBJ databases">
        <authorList>
            <consortium name="DOE Joint Genome Institute"/>
            <person name="Ahrendt S."/>
            <person name="Looney B.P."/>
            <person name="Miyauchi S."/>
            <person name="Morin E."/>
            <person name="Drula E."/>
            <person name="Courty P.E."/>
            <person name="Chicoki N."/>
            <person name="Fauchery L."/>
            <person name="Kohler A."/>
            <person name="Kuo A."/>
            <person name="Labutti K."/>
            <person name="Pangilinan J."/>
            <person name="Lipzen A."/>
            <person name="Riley R."/>
            <person name="Andreopoulos W."/>
            <person name="He G."/>
            <person name="Johnson J."/>
            <person name="Barry K.W."/>
            <person name="Grigoriev I.V."/>
            <person name="Nagy L."/>
            <person name="Hibbett D."/>
            <person name="Henrissat B."/>
            <person name="Matheny P.B."/>
            <person name="Labbe J."/>
            <person name="Martin F."/>
        </authorList>
    </citation>
    <scope>NUCLEOTIDE SEQUENCE</scope>
    <source>
        <strain evidence="1">FP105234-sp</strain>
    </source>
</reference>
<evidence type="ECO:0000313" key="2">
    <source>
        <dbReference type="Proteomes" id="UP000814033"/>
    </source>
</evidence>
<comment type="caution">
    <text evidence="1">The sequence shown here is derived from an EMBL/GenBank/DDBJ whole genome shotgun (WGS) entry which is preliminary data.</text>
</comment>